<gene>
    <name evidence="3" type="ORF">FUT82_00250</name>
    <name evidence="2" type="ORF">TPHV1_90085</name>
</gene>
<evidence type="ECO:0000313" key="5">
    <source>
        <dbReference type="Proteomes" id="UP000323594"/>
    </source>
</evidence>
<dbReference type="EMBL" id="CDNC01000051">
    <property type="protein sequence ID" value="CEM63456.1"/>
    <property type="molecule type" value="Genomic_DNA"/>
</dbReference>
<accession>A0A0B7H3D7</accession>
<evidence type="ECO:0000313" key="2">
    <source>
        <dbReference type="EMBL" id="CEM63456.1"/>
    </source>
</evidence>
<dbReference type="Proteomes" id="UP000323594">
    <property type="component" value="Chromosome"/>
</dbReference>
<reference evidence="4" key="2">
    <citation type="submission" date="2015-01" db="EMBL/GenBank/DDBJ databases">
        <authorList>
            <person name="Manzoor Shahid"/>
            <person name="Zubair Saima"/>
        </authorList>
    </citation>
    <scope>NUCLEOTIDE SEQUENCE [LARGE SCALE GENOMIC DNA]</scope>
    <source>
        <strain evidence="4">V1</strain>
    </source>
</reference>
<sequence length="609" mass="69298">MKHISSRIVALTTLYVCILFGIFVVQFTKGKTFSSVIGTMTVSGRHEIIDGKQHPLLPLHIVANGLNFYLSEQNTVLAANEDEELTSLEVLSYENMQNGFAVRCSDSVSVLFTSETRGDIDFIRVSANIPQTFEYILIPWKITQNARIEHQNGKPFVKYRKKRYEFSEDFYIDGNISENTDNQIPYVKLSRAEPIAIYKTYISSKGLTLENLVLNPAGSLETYTKTLEDFTSAALSSFKTATAAKKYTEKLLTAYIAEMGNKGMYRAAMETVPAQTISKELKTYISSPFYNNLIESYASLAKEEKEERIFLNRVIAEQKKEIFEFPNLIPFLLYRESSIIIGDLEKIMEKMDTASFTPLQAAGLLEISLDFAKYYPEKENIFEKNSETCERKIKEALLLIDEQLYLSADNETINSEDTLRIAKILMRYGTTENNIWEHIGRMLITSLMRFSGEAASLPARFTLTGEATTGLGLMVDDSKILTAADLYPLLITDNTWYPHIEPLTIQSEKGIWAWTCAQSIQITENTRQKLTIKVQFPMGETHYAIICGIQPFQQIQIYGRDFRSDPRFEMYNSSGYVYNAAAKTLFLKLKHKTEYEDIVLFFGGKPTAK</sequence>
<dbReference type="GeneID" id="57751745"/>
<dbReference type="EMBL" id="CP042817">
    <property type="protein sequence ID" value="QEJ96592.1"/>
    <property type="molecule type" value="Genomic_DNA"/>
</dbReference>
<dbReference type="Proteomes" id="UP000042527">
    <property type="component" value="Unassembled WGS sequence"/>
</dbReference>
<protein>
    <submittedName>
        <fullName evidence="2">Uncharacterized protein</fullName>
    </submittedName>
</protein>
<proteinExistence type="predicted"/>
<organism evidence="2 4">
    <name type="scientific">Treponema phagedenis</name>
    <dbReference type="NCBI Taxonomy" id="162"/>
    <lineage>
        <taxon>Bacteria</taxon>
        <taxon>Pseudomonadati</taxon>
        <taxon>Spirochaetota</taxon>
        <taxon>Spirochaetia</taxon>
        <taxon>Spirochaetales</taxon>
        <taxon>Treponemataceae</taxon>
        <taxon>Treponema</taxon>
    </lineage>
</organism>
<reference evidence="2" key="1">
    <citation type="submission" date="2015-01" db="EMBL/GenBank/DDBJ databases">
        <authorList>
            <person name="Xiang T."/>
            <person name="Song Y."/>
            <person name="Huang L."/>
            <person name="Wang B."/>
            <person name="Wu P."/>
        </authorList>
    </citation>
    <scope>NUCLEOTIDE SEQUENCE [LARGE SCALE GENOMIC DNA]</scope>
    <source>
        <strain evidence="2">V1</strain>
    </source>
</reference>
<keyword evidence="1" id="KW-0472">Membrane</keyword>
<keyword evidence="1" id="KW-1133">Transmembrane helix</keyword>
<keyword evidence="4" id="KW-1185">Reference proteome</keyword>
<evidence type="ECO:0000256" key="1">
    <source>
        <dbReference type="SAM" id="Phobius"/>
    </source>
</evidence>
<evidence type="ECO:0000313" key="3">
    <source>
        <dbReference type="EMBL" id="QEJ96592.1"/>
    </source>
</evidence>
<dbReference type="OrthoDB" id="367414at2"/>
<dbReference type="AlphaFoldDB" id="A0A0B7H3D7"/>
<keyword evidence="1" id="KW-0812">Transmembrane</keyword>
<feature type="transmembrane region" description="Helical" evidence="1">
    <location>
        <begin position="7"/>
        <end position="27"/>
    </location>
</feature>
<evidence type="ECO:0000313" key="4">
    <source>
        <dbReference type="Proteomes" id="UP000042527"/>
    </source>
</evidence>
<name>A0A0B7H3D7_TREPH</name>
<dbReference type="RefSeq" id="WP_002696073.1">
    <property type="nucleotide sequence ID" value="NZ_CDNC01000051.1"/>
</dbReference>
<reference evidence="3 5" key="3">
    <citation type="submission" date="2019-08" db="EMBL/GenBank/DDBJ databases">
        <authorList>
            <person name="Kuhnert P."/>
        </authorList>
    </citation>
    <scope>NUCLEOTIDE SEQUENCE [LARGE SCALE GENOMIC DNA]</scope>
    <source>
        <strain evidence="3 5">B36.5</strain>
    </source>
</reference>